<dbReference type="RefSeq" id="WP_162364425.1">
    <property type="nucleotide sequence ID" value="NZ_WUBS01000002.1"/>
</dbReference>
<dbReference type="Pfam" id="PF00126">
    <property type="entry name" value="HTH_1"/>
    <property type="match status" value="1"/>
</dbReference>
<evidence type="ECO:0000256" key="2">
    <source>
        <dbReference type="ARBA" id="ARBA00023015"/>
    </source>
</evidence>
<evidence type="ECO:0000256" key="3">
    <source>
        <dbReference type="ARBA" id="ARBA00023125"/>
    </source>
</evidence>
<sequence length="311" mass="35384">MELKWLEDFLSVSQCYSFTRAANERNITQSALSRRIKQLEEWLGVPLFDRKSYPIRLTPEGRDFLQTASEMVFSMAQLRNDIRQRHAQKHAIVHFATLNTLSLTFFPAWINAIDPSQQYGYLRLCDQQPSFSGNISLLLDGETDFLLTYAHDSVPLMKQLQRFPYIELGEERAIAVCAPDSDGKPLYPIDERRDADGNQAPIPYLSYGKRSFFAHALSALFALRPLPLKPIYENPISSGLKAMTISGCGTSWLPSSLITEEIAAGTLTRAGDRSWDIQAGIRLYRLEKFRNIQAERLWNRACLLHRTHAAA</sequence>
<accession>A0A845SCW0</accession>
<dbReference type="InterPro" id="IPR000847">
    <property type="entry name" value="LysR_HTH_N"/>
</dbReference>
<dbReference type="SUPFAM" id="SSF46785">
    <property type="entry name" value="Winged helix' DNA-binding domain"/>
    <property type="match status" value="1"/>
</dbReference>
<keyword evidence="7" id="KW-1185">Reference proteome</keyword>
<dbReference type="EMBL" id="WUBS01000002">
    <property type="protein sequence ID" value="NDL61739.1"/>
    <property type="molecule type" value="Genomic_DNA"/>
</dbReference>
<reference evidence="6 7" key="2">
    <citation type="submission" date="2020-02" db="EMBL/GenBank/DDBJ databases">
        <title>The new genus of Enterobacteriales.</title>
        <authorList>
            <person name="Kim I.S."/>
        </authorList>
    </citation>
    <scope>NUCLEOTIDE SEQUENCE [LARGE SCALE GENOMIC DNA]</scope>
    <source>
        <strain evidence="6 7">SAP-6</strain>
    </source>
</reference>
<comment type="similarity">
    <text evidence="1">Belongs to the LysR transcriptional regulatory family.</text>
</comment>
<protein>
    <submittedName>
        <fullName evidence="6">LysR family transcriptional regulator</fullName>
    </submittedName>
</protein>
<evidence type="ECO:0000256" key="4">
    <source>
        <dbReference type="ARBA" id="ARBA00023163"/>
    </source>
</evidence>
<keyword evidence="4" id="KW-0804">Transcription</keyword>
<dbReference type="InterPro" id="IPR036388">
    <property type="entry name" value="WH-like_DNA-bd_sf"/>
</dbReference>
<proteinExistence type="inferred from homology"/>
<organism evidence="6 7">
    <name type="scientific">Acerihabitans arboris</name>
    <dbReference type="NCBI Taxonomy" id="2691583"/>
    <lineage>
        <taxon>Bacteria</taxon>
        <taxon>Pseudomonadati</taxon>
        <taxon>Pseudomonadota</taxon>
        <taxon>Gammaproteobacteria</taxon>
        <taxon>Enterobacterales</taxon>
        <taxon>Pectobacteriaceae</taxon>
        <taxon>Acerihabitans</taxon>
    </lineage>
</organism>
<dbReference type="GO" id="GO:0003700">
    <property type="term" value="F:DNA-binding transcription factor activity"/>
    <property type="evidence" value="ECO:0007669"/>
    <property type="project" value="InterPro"/>
</dbReference>
<reference evidence="6 7" key="1">
    <citation type="submission" date="2019-12" db="EMBL/GenBank/DDBJ databases">
        <authorList>
            <person name="Lee S.D."/>
        </authorList>
    </citation>
    <scope>NUCLEOTIDE SEQUENCE [LARGE SCALE GENOMIC DNA]</scope>
    <source>
        <strain evidence="6 7">SAP-6</strain>
    </source>
</reference>
<evidence type="ECO:0000313" key="6">
    <source>
        <dbReference type="EMBL" id="NDL61739.1"/>
    </source>
</evidence>
<evidence type="ECO:0000256" key="1">
    <source>
        <dbReference type="ARBA" id="ARBA00009437"/>
    </source>
</evidence>
<dbReference type="PANTHER" id="PTHR30126:SF2">
    <property type="entry name" value="HTH-TYPE TRANSCRIPTIONAL REGULATOR YJIE"/>
    <property type="match status" value="1"/>
</dbReference>
<dbReference type="SUPFAM" id="SSF53850">
    <property type="entry name" value="Periplasmic binding protein-like II"/>
    <property type="match status" value="1"/>
</dbReference>
<comment type="caution">
    <text evidence="6">The sequence shown here is derived from an EMBL/GenBank/DDBJ whole genome shotgun (WGS) entry which is preliminary data.</text>
</comment>
<evidence type="ECO:0000259" key="5">
    <source>
        <dbReference type="PROSITE" id="PS50931"/>
    </source>
</evidence>
<dbReference type="AlphaFoldDB" id="A0A845SCW0"/>
<dbReference type="PANTHER" id="PTHR30126">
    <property type="entry name" value="HTH-TYPE TRANSCRIPTIONAL REGULATOR"/>
    <property type="match status" value="1"/>
</dbReference>
<keyword evidence="3" id="KW-0238">DNA-binding</keyword>
<feature type="domain" description="HTH lysR-type" evidence="5">
    <location>
        <begin position="1"/>
        <end position="58"/>
    </location>
</feature>
<dbReference type="PROSITE" id="PS50931">
    <property type="entry name" value="HTH_LYSR"/>
    <property type="match status" value="1"/>
</dbReference>
<dbReference type="FunFam" id="1.10.10.10:FF:000001">
    <property type="entry name" value="LysR family transcriptional regulator"/>
    <property type="match status" value="1"/>
</dbReference>
<evidence type="ECO:0000313" key="7">
    <source>
        <dbReference type="Proteomes" id="UP000461443"/>
    </source>
</evidence>
<gene>
    <name evidence="6" type="ORF">GRH90_03050</name>
</gene>
<dbReference type="InterPro" id="IPR005119">
    <property type="entry name" value="LysR_subst-bd"/>
</dbReference>
<dbReference type="GO" id="GO:0000976">
    <property type="term" value="F:transcription cis-regulatory region binding"/>
    <property type="evidence" value="ECO:0007669"/>
    <property type="project" value="TreeGrafter"/>
</dbReference>
<dbReference type="InterPro" id="IPR036390">
    <property type="entry name" value="WH_DNA-bd_sf"/>
</dbReference>
<dbReference type="Pfam" id="PF03466">
    <property type="entry name" value="LysR_substrate"/>
    <property type="match status" value="1"/>
</dbReference>
<keyword evidence="2" id="KW-0805">Transcription regulation</keyword>
<dbReference type="Proteomes" id="UP000461443">
    <property type="component" value="Unassembled WGS sequence"/>
</dbReference>
<dbReference type="PRINTS" id="PR00039">
    <property type="entry name" value="HTHLYSR"/>
</dbReference>
<dbReference type="Gene3D" id="1.10.10.10">
    <property type="entry name" value="Winged helix-like DNA-binding domain superfamily/Winged helix DNA-binding domain"/>
    <property type="match status" value="1"/>
</dbReference>
<name>A0A845SCW0_9GAMM</name>